<dbReference type="InterPro" id="IPR006578">
    <property type="entry name" value="MADF-dom"/>
</dbReference>
<organism evidence="2">
    <name type="scientific">Bactrocera dorsalis</name>
    <name type="common">Oriental fruit fly</name>
    <name type="synonym">Dacus dorsalis</name>
    <dbReference type="NCBI Taxonomy" id="27457"/>
    <lineage>
        <taxon>Eukaryota</taxon>
        <taxon>Metazoa</taxon>
        <taxon>Ecdysozoa</taxon>
        <taxon>Arthropoda</taxon>
        <taxon>Hexapoda</taxon>
        <taxon>Insecta</taxon>
        <taxon>Pterygota</taxon>
        <taxon>Neoptera</taxon>
        <taxon>Endopterygota</taxon>
        <taxon>Diptera</taxon>
        <taxon>Brachycera</taxon>
        <taxon>Muscomorpha</taxon>
        <taxon>Tephritoidea</taxon>
        <taxon>Tephritidae</taxon>
        <taxon>Bactrocera</taxon>
        <taxon>Bactrocera</taxon>
    </lineage>
</organism>
<dbReference type="InterPro" id="IPR039353">
    <property type="entry name" value="TF_Adf1"/>
</dbReference>
<protein>
    <submittedName>
        <fullName evidence="2">Transcription factor Adf-1</fullName>
    </submittedName>
</protein>
<dbReference type="PANTHER" id="PTHR12243">
    <property type="entry name" value="MADF DOMAIN TRANSCRIPTION FACTOR"/>
    <property type="match status" value="1"/>
</dbReference>
<name>A0A034WBL5_BACDO</name>
<gene>
    <name evidence="2" type="primary">ADF1</name>
</gene>
<accession>A0A034WBL5</accession>
<dbReference type="GO" id="GO:0005634">
    <property type="term" value="C:nucleus"/>
    <property type="evidence" value="ECO:0007669"/>
    <property type="project" value="TreeGrafter"/>
</dbReference>
<sequence length="243" mass="28735">MGQKIESEFYLKLIKSVREKPILYEKNHKNYYNRNKRNDAWQDVANQTDRAVSECKARWKLLRERFCKQMKRADGFMLIGNGETDENEWEYYKEMIFLKESIIPRRSHKEKDLSSSLEEPIINEMFINMNAITEDESNSSNSNLSKCTKRSLESNKSPGFDLAPLKIERIMDTDFYNSNIYENKRSSTKCNKQIGAVTEDLGDELFVKNIANLIRDLPIEVKDRFQADMYTEVFRLRGLYRNC</sequence>
<dbReference type="GO" id="GO:0006357">
    <property type="term" value="P:regulation of transcription by RNA polymerase II"/>
    <property type="evidence" value="ECO:0007669"/>
    <property type="project" value="TreeGrafter"/>
</dbReference>
<reference evidence="2" key="1">
    <citation type="journal article" date="2014" name="BMC Genomics">
        <title>Characterizing the developmental transcriptome of the oriental fruit fly, Bactrocera dorsalis (Diptera: Tephritidae) through comparative genomic analysis with Drosophila melanogaster utilizing modENCODE datasets.</title>
        <authorList>
            <person name="Geib S.M."/>
            <person name="Calla B."/>
            <person name="Hall B."/>
            <person name="Hou S."/>
            <person name="Manoukis N.C."/>
        </authorList>
    </citation>
    <scope>NUCLEOTIDE SEQUENCE</scope>
    <source>
        <strain evidence="2">Punador</strain>
    </source>
</reference>
<dbReference type="OrthoDB" id="6081971at2759"/>
<dbReference type="SMART" id="SM00595">
    <property type="entry name" value="MADF"/>
    <property type="match status" value="1"/>
</dbReference>
<evidence type="ECO:0000313" key="2">
    <source>
        <dbReference type="EMBL" id="JAC52971.1"/>
    </source>
</evidence>
<dbReference type="AlphaFoldDB" id="A0A034WBL5"/>
<dbReference type="Pfam" id="PF10545">
    <property type="entry name" value="MADF_DNA_bdg"/>
    <property type="match status" value="1"/>
</dbReference>
<dbReference type="PANTHER" id="PTHR12243:SF67">
    <property type="entry name" value="COREPRESSOR OF PANGOLIN, ISOFORM A-RELATED"/>
    <property type="match status" value="1"/>
</dbReference>
<dbReference type="EMBL" id="GAKP01005981">
    <property type="protein sequence ID" value="JAC52971.1"/>
    <property type="molecule type" value="Transcribed_RNA"/>
</dbReference>
<dbReference type="PROSITE" id="PS51029">
    <property type="entry name" value="MADF"/>
    <property type="match status" value="1"/>
</dbReference>
<feature type="domain" description="MADF" evidence="1">
    <location>
        <begin position="12"/>
        <end position="103"/>
    </location>
</feature>
<evidence type="ECO:0000259" key="1">
    <source>
        <dbReference type="PROSITE" id="PS51029"/>
    </source>
</evidence>
<proteinExistence type="predicted"/>
<dbReference type="GO" id="GO:0005667">
    <property type="term" value="C:transcription regulator complex"/>
    <property type="evidence" value="ECO:0007669"/>
    <property type="project" value="TreeGrafter"/>
</dbReference>